<feature type="transmembrane region" description="Helical" evidence="1">
    <location>
        <begin position="44"/>
        <end position="68"/>
    </location>
</feature>
<gene>
    <name evidence="2" type="ORF">MNBD_GAMMA06-84</name>
</gene>
<dbReference type="AlphaFoldDB" id="A0A3B0W5I8"/>
<keyword evidence="1" id="KW-0472">Membrane</keyword>
<sequence>MLVIHKVNEPIVRLKKETYCKIKHPGESLLFAQRVSMDMMKQKLLLIFLAANVYTTGVFASDTIYPLITYSCDPKTDTITLTNSLLKNNEGASYKYSDEDGTYSPWNLVEIDRRTEHTRIVKTKKINKTCKLSSGKYNITIEPQVFSKNMDRSCGTSISAAFTVTFDGFDIKERTPFEDYCHGNSLIITQVTVFGKTSEIKIKRTPRYKFY</sequence>
<evidence type="ECO:0000256" key="1">
    <source>
        <dbReference type="SAM" id="Phobius"/>
    </source>
</evidence>
<keyword evidence="1" id="KW-1133">Transmembrane helix</keyword>
<organism evidence="2">
    <name type="scientific">hydrothermal vent metagenome</name>
    <dbReference type="NCBI Taxonomy" id="652676"/>
    <lineage>
        <taxon>unclassified sequences</taxon>
        <taxon>metagenomes</taxon>
        <taxon>ecological metagenomes</taxon>
    </lineage>
</organism>
<accession>A0A3B0W5I8</accession>
<name>A0A3B0W5I8_9ZZZZ</name>
<proteinExistence type="predicted"/>
<evidence type="ECO:0000313" key="2">
    <source>
        <dbReference type="EMBL" id="VAW50541.1"/>
    </source>
</evidence>
<dbReference type="EMBL" id="UOFD01000016">
    <property type="protein sequence ID" value="VAW50541.1"/>
    <property type="molecule type" value="Genomic_DNA"/>
</dbReference>
<reference evidence="2" key="1">
    <citation type="submission" date="2018-06" db="EMBL/GenBank/DDBJ databases">
        <authorList>
            <person name="Zhirakovskaya E."/>
        </authorList>
    </citation>
    <scope>NUCLEOTIDE SEQUENCE</scope>
</reference>
<protein>
    <submittedName>
        <fullName evidence="2">Uncharacterized protein</fullName>
    </submittedName>
</protein>
<keyword evidence="1" id="KW-0812">Transmembrane</keyword>